<evidence type="ECO:0000313" key="1">
    <source>
        <dbReference type="EMBL" id="MDK7187576.1"/>
    </source>
</evidence>
<dbReference type="EMBL" id="JASOOE010000011">
    <property type="protein sequence ID" value="MDK7187576.1"/>
    <property type="molecule type" value="Genomic_DNA"/>
</dbReference>
<dbReference type="AlphaFoldDB" id="A0AAJ1V3P3"/>
<proteinExistence type="predicted"/>
<dbReference type="Gene3D" id="2.60.120.10">
    <property type="entry name" value="Jelly Rolls"/>
    <property type="match status" value="1"/>
</dbReference>
<sequence length="100" mass="11179">MNFYQTEKSGPLAKNIVQKVGQTVTYLNLKAGSETGWHDVPYSVIVVPFEGELIFQAEDESQVIHPGHFVEMEPGERHNVIAKRDSGVIVVKSKLDKKVN</sequence>
<protein>
    <recommendedName>
        <fullName evidence="3">Cupin</fullName>
    </recommendedName>
</protein>
<organism evidence="1 2">
    <name type="scientific">Facklamia hominis</name>
    <dbReference type="NCBI Taxonomy" id="178214"/>
    <lineage>
        <taxon>Bacteria</taxon>
        <taxon>Bacillati</taxon>
        <taxon>Bacillota</taxon>
        <taxon>Bacilli</taxon>
        <taxon>Lactobacillales</taxon>
        <taxon>Aerococcaceae</taxon>
        <taxon>Facklamia</taxon>
    </lineage>
</organism>
<name>A0AAJ1V3P3_9LACT</name>
<dbReference type="Proteomes" id="UP001229251">
    <property type="component" value="Unassembled WGS sequence"/>
</dbReference>
<dbReference type="RefSeq" id="WP_006907811.1">
    <property type="nucleotide sequence ID" value="NZ_CAUPDI010000021.1"/>
</dbReference>
<accession>A0AAJ1V3P3</accession>
<evidence type="ECO:0008006" key="3">
    <source>
        <dbReference type="Google" id="ProtNLM"/>
    </source>
</evidence>
<gene>
    <name evidence="1" type="ORF">QP433_06245</name>
</gene>
<comment type="caution">
    <text evidence="1">The sequence shown here is derived from an EMBL/GenBank/DDBJ whole genome shotgun (WGS) entry which is preliminary data.</text>
</comment>
<dbReference type="InterPro" id="IPR011051">
    <property type="entry name" value="RmlC_Cupin_sf"/>
</dbReference>
<reference evidence="1" key="1">
    <citation type="submission" date="2023-05" db="EMBL/GenBank/DDBJ databases">
        <title>Cataloging the Phylogenetic Diversity of Human Bladder Bacteria.</title>
        <authorList>
            <person name="Du J."/>
        </authorList>
    </citation>
    <scope>NUCLEOTIDE SEQUENCE</scope>
    <source>
        <strain evidence="1">UMB1231</strain>
    </source>
</reference>
<dbReference type="SUPFAM" id="SSF51182">
    <property type="entry name" value="RmlC-like cupins"/>
    <property type="match status" value="1"/>
</dbReference>
<evidence type="ECO:0000313" key="2">
    <source>
        <dbReference type="Proteomes" id="UP001229251"/>
    </source>
</evidence>
<dbReference type="InterPro" id="IPR014710">
    <property type="entry name" value="RmlC-like_jellyroll"/>
</dbReference>